<dbReference type="Pfam" id="PF03703">
    <property type="entry name" value="bPH_2"/>
    <property type="match status" value="1"/>
</dbReference>
<keyword evidence="1" id="KW-0812">Transmembrane</keyword>
<evidence type="ECO:0000256" key="1">
    <source>
        <dbReference type="SAM" id="Phobius"/>
    </source>
</evidence>
<protein>
    <submittedName>
        <fullName evidence="3">PH (Pleckstrin Homology) domain-containing protein</fullName>
    </submittedName>
</protein>
<reference evidence="3 4" key="1">
    <citation type="submission" date="2019-02" db="EMBL/GenBank/DDBJ databases">
        <title>Sequencing the genomes of 1000 actinobacteria strains.</title>
        <authorList>
            <person name="Klenk H.-P."/>
        </authorList>
    </citation>
    <scope>NUCLEOTIDE SEQUENCE [LARGE SCALE GENOMIC DNA]</scope>
    <source>
        <strain evidence="3 4">DSM 45779</strain>
    </source>
</reference>
<dbReference type="PANTHER" id="PTHR34473:SF2">
    <property type="entry name" value="UPF0699 TRANSMEMBRANE PROTEIN YDBT"/>
    <property type="match status" value="1"/>
</dbReference>
<name>A0A4Q7V283_PSEST</name>
<comment type="caution">
    <text evidence="3">The sequence shown here is derived from an EMBL/GenBank/DDBJ whole genome shotgun (WGS) entry which is preliminary data.</text>
</comment>
<feature type="transmembrane region" description="Helical" evidence="1">
    <location>
        <begin position="25"/>
        <end position="48"/>
    </location>
</feature>
<dbReference type="PANTHER" id="PTHR34473">
    <property type="entry name" value="UPF0699 TRANSMEMBRANE PROTEIN YDBS"/>
    <property type="match status" value="1"/>
</dbReference>
<gene>
    <name evidence="3" type="ORF">EV383_5164</name>
</gene>
<feature type="domain" description="YdbS-like PH" evidence="2">
    <location>
        <begin position="81"/>
        <end position="155"/>
    </location>
</feature>
<keyword evidence="1" id="KW-0472">Membrane</keyword>
<evidence type="ECO:0000313" key="3">
    <source>
        <dbReference type="EMBL" id="RZT88225.1"/>
    </source>
</evidence>
<dbReference type="Proteomes" id="UP000291591">
    <property type="component" value="Unassembled WGS sequence"/>
</dbReference>
<feature type="transmembrane region" description="Helical" evidence="1">
    <location>
        <begin position="54"/>
        <end position="75"/>
    </location>
</feature>
<accession>A0A4Q7V283</accession>
<keyword evidence="4" id="KW-1185">Reference proteome</keyword>
<organism evidence="3 4">
    <name type="scientific">Pseudonocardia sediminis</name>
    <dbReference type="NCBI Taxonomy" id="1397368"/>
    <lineage>
        <taxon>Bacteria</taxon>
        <taxon>Bacillati</taxon>
        <taxon>Actinomycetota</taxon>
        <taxon>Actinomycetes</taxon>
        <taxon>Pseudonocardiales</taxon>
        <taxon>Pseudonocardiaceae</taxon>
        <taxon>Pseudonocardia</taxon>
    </lineage>
</organism>
<evidence type="ECO:0000313" key="4">
    <source>
        <dbReference type="Proteomes" id="UP000291591"/>
    </source>
</evidence>
<dbReference type="EMBL" id="SHKL01000001">
    <property type="protein sequence ID" value="RZT88225.1"/>
    <property type="molecule type" value="Genomic_DNA"/>
</dbReference>
<sequence>MGHVAYPDDLLVEGERVALYSHPHWRICVGPAAVFLLAVAVASFAGAVVRLQTWAPFGWLALAVLAAAAVARWTVVPLVRWRSTHLVVTNHRLLVREGVFSRSGIDVPIHRVDSVRTRRTLGERLAGCGTLLVDAGGEEPMRFADVPDVERVQALLHREISRDLERRREAAVEHAPVERSAS</sequence>
<keyword evidence="1" id="KW-1133">Transmembrane helix</keyword>
<proteinExistence type="predicted"/>
<dbReference type="InterPro" id="IPR005182">
    <property type="entry name" value="YdbS-like_PH"/>
</dbReference>
<dbReference type="AlphaFoldDB" id="A0A4Q7V283"/>
<evidence type="ECO:0000259" key="2">
    <source>
        <dbReference type="Pfam" id="PF03703"/>
    </source>
</evidence>